<evidence type="ECO:0000313" key="2">
    <source>
        <dbReference type="EMBL" id="MDI5967314.1"/>
    </source>
</evidence>
<proteinExistence type="predicted"/>
<accession>A0ABT6W9I9</accession>
<organism evidence="2 3">
    <name type="scientific">Streptantibioticus silvisoli</name>
    <dbReference type="NCBI Taxonomy" id="2705255"/>
    <lineage>
        <taxon>Bacteria</taxon>
        <taxon>Bacillati</taxon>
        <taxon>Actinomycetota</taxon>
        <taxon>Actinomycetes</taxon>
        <taxon>Kitasatosporales</taxon>
        <taxon>Streptomycetaceae</taxon>
        <taxon>Streptantibioticus</taxon>
    </lineage>
</organism>
<dbReference type="RefSeq" id="WP_271324165.1">
    <property type="nucleotide sequence ID" value="NZ_JAAGKO020000082.1"/>
</dbReference>
<protein>
    <recommendedName>
        <fullName evidence="4">Allene oxide cyclase barrel-like domain-containing protein</fullName>
    </recommendedName>
</protein>
<keyword evidence="1" id="KW-0732">Signal</keyword>
<keyword evidence="3" id="KW-1185">Reference proteome</keyword>
<feature type="signal peptide" evidence="1">
    <location>
        <begin position="1"/>
        <end position="30"/>
    </location>
</feature>
<reference evidence="2 3" key="1">
    <citation type="submission" date="2023-05" db="EMBL/GenBank/DDBJ databases">
        <title>Streptantibioticus silvisoli sp. nov., acidotolerant actinomycetes 1 from pine litter.</title>
        <authorList>
            <person name="Swiecimska M."/>
            <person name="Golinska P."/>
            <person name="Sangal V."/>
            <person name="Wachnowicz B."/>
            <person name="Goodfellow M."/>
        </authorList>
    </citation>
    <scope>NUCLEOTIDE SEQUENCE [LARGE SCALE GENOMIC DNA]</scope>
    <source>
        <strain evidence="2 3">SL54</strain>
    </source>
</reference>
<gene>
    <name evidence="2" type="ORF">POF43_032115</name>
</gene>
<feature type="chain" id="PRO_5046233718" description="Allene oxide cyclase barrel-like domain-containing protein" evidence="1">
    <location>
        <begin position="31"/>
        <end position="159"/>
    </location>
</feature>
<evidence type="ECO:0000256" key="1">
    <source>
        <dbReference type="SAM" id="SignalP"/>
    </source>
</evidence>
<sequence length="159" mass="16345">MQRSVLFKRGLAAFGAALAFAAATPSLASAAAGAIAPQPVVLDFRQDMPTAPTANSDFGEHGAVLDAIGQQVGGAVINCDDVAGRIADSIYCTGIIDFYQRGEIGFQVGTAVTPDGRSAPRIDGIITGGTEEFEGLTGELRLTTLANGVYRAEFLSAAH</sequence>
<evidence type="ECO:0008006" key="4">
    <source>
        <dbReference type="Google" id="ProtNLM"/>
    </source>
</evidence>
<dbReference type="EMBL" id="JAAGKO020000082">
    <property type="protein sequence ID" value="MDI5967314.1"/>
    <property type="molecule type" value="Genomic_DNA"/>
</dbReference>
<name>A0ABT6W9I9_9ACTN</name>
<evidence type="ECO:0000313" key="3">
    <source>
        <dbReference type="Proteomes" id="UP001156398"/>
    </source>
</evidence>
<comment type="caution">
    <text evidence="2">The sequence shown here is derived from an EMBL/GenBank/DDBJ whole genome shotgun (WGS) entry which is preliminary data.</text>
</comment>
<dbReference type="Proteomes" id="UP001156398">
    <property type="component" value="Unassembled WGS sequence"/>
</dbReference>